<dbReference type="InterPro" id="IPR021005">
    <property type="entry name" value="Znf_CGNR"/>
</dbReference>
<evidence type="ECO:0000313" key="3">
    <source>
        <dbReference type="Proteomes" id="UP001500393"/>
    </source>
</evidence>
<proteinExistence type="predicted"/>
<dbReference type="PANTHER" id="PTHR35525:SF3">
    <property type="entry name" value="BLL6575 PROTEIN"/>
    <property type="match status" value="1"/>
</dbReference>
<name>A0ABN2DYI9_9ACTN</name>
<evidence type="ECO:0000259" key="1">
    <source>
        <dbReference type="Pfam" id="PF11706"/>
    </source>
</evidence>
<dbReference type="Proteomes" id="UP001500393">
    <property type="component" value="Unassembled WGS sequence"/>
</dbReference>
<accession>A0ABN2DYI9</accession>
<sequence>MDATEHLKASLEAAIALANSFGAEWSQGRPQPAGDSTAAEAALRLTTNQVPHVDAGGLAEFTEGAVHLYGALSHLADGEVDASAAELNELLKATQAAPQLSRHKGSPWHLHFAVPEVSTATGWLAEFATAAAMLLGSDDLELLRRCGADRCDNLFLDGTRNHTQRFCSTSCQNRTKVAAFRARGSQE</sequence>
<keyword evidence="3" id="KW-1185">Reference proteome</keyword>
<protein>
    <recommendedName>
        <fullName evidence="1">Zinc finger CGNR domain-containing protein</fullName>
    </recommendedName>
</protein>
<dbReference type="Pfam" id="PF07336">
    <property type="entry name" value="ABATE"/>
    <property type="match status" value="1"/>
</dbReference>
<dbReference type="PANTHER" id="PTHR35525">
    <property type="entry name" value="BLL6575 PROTEIN"/>
    <property type="match status" value="1"/>
</dbReference>
<feature type="domain" description="Zinc finger CGNR" evidence="1">
    <location>
        <begin position="143"/>
        <end position="183"/>
    </location>
</feature>
<organism evidence="2 3">
    <name type="scientific">Kribbella sancticallisti</name>
    <dbReference type="NCBI Taxonomy" id="460087"/>
    <lineage>
        <taxon>Bacteria</taxon>
        <taxon>Bacillati</taxon>
        <taxon>Actinomycetota</taxon>
        <taxon>Actinomycetes</taxon>
        <taxon>Propionibacteriales</taxon>
        <taxon>Kribbellaceae</taxon>
        <taxon>Kribbella</taxon>
    </lineage>
</organism>
<dbReference type="RefSeq" id="WP_344217662.1">
    <property type="nucleotide sequence ID" value="NZ_BAAAOS010000033.1"/>
</dbReference>
<gene>
    <name evidence="2" type="ORF">GCM10009789_48680</name>
</gene>
<dbReference type="SUPFAM" id="SSF160904">
    <property type="entry name" value="Jann2411-like"/>
    <property type="match status" value="1"/>
</dbReference>
<dbReference type="Gene3D" id="1.10.3300.10">
    <property type="entry name" value="Jann2411-like domain"/>
    <property type="match status" value="1"/>
</dbReference>
<dbReference type="InterPro" id="IPR010852">
    <property type="entry name" value="ABATE"/>
</dbReference>
<evidence type="ECO:0000313" key="2">
    <source>
        <dbReference type="EMBL" id="GAA1589299.1"/>
    </source>
</evidence>
<reference evidence="2 3" key="1">
    <citation type="journal article" date="2019" name="Int. J. Syst. Evol. Microbiol.">
        <title>The Global Catalogue of Microorganisms (GCM) 10K type strain sequencing project: providing services to taxonomists for standard genome sequencing and annotation.</title>
        <authorList>
            <consortium name="The Broad Institute Genomics Platform"/>
            <consortium name="The Broad Institute Genome Sequencing Center for Infectious Disease"/>
            <person name="Wu L."/>
            <person name="Ma J."/>
        </authorList>
    </citation>
    <scope>NUCLEOTIDE SEQUENCE [LARGE SCALE GENOMIC DNA]</scope>
    <source>
        <strain evidence="2 3">JCM 14969</strain>
    </source>
</reference>
<dbReference type="EMBL" id="BAAAOS010000033">
    <property type="protein sequence ID" value="GAA1589299.1"/>
    <property type="molecule type" value="Genomic_DNA"/>
</dbReference>
<dbReference type="Pfam" id="PF11706">
    <property type="entry name" value="zf-CGNR"/>
    <property type="match status" value="1"/>
</dbReference>
<dbReference type="InterPro" id="IPR023286">
    <property type="entry name" value="ABATE_dom_sf"/>
</dbReference>
<comment type="caution">
    <text evidence="2">The sequence shown here is derived from an EMBL/GenBank/DDBJ whole genome shotgun (WGS) entry which is preliminary data.</text>
</comment>